<keyword evidence="7" id="KW-0325">Glycoprotein</keyword>
<dbReference type="GO" id="GO:0005886">
    <property type="term" value="C:plasma membrane"/>
    <property type="evidence" value="ECO:0007669"/>
    <property type="project" value="UniProtKB-SubCell"/>
</dbReference>
<keyword evidence="8" id="KW-0449">Lipoprotein</keyword>
<dbReference type="AlphaFoldDB" id="A0A914DK74"/>
<dbReference type="PANTHER" id="PTHR31428:SF6">
    <property type="entry name" value="REPULSIVE GUIDANCE MOLECULE B HOMOLOG DRAG-1"/>
    <property type="match status" value="1"/>
</dbReference>
<sequence>MELRGVERGQSYEYCQILSELGRCLNETASKCHANVRFHALRVYKEKHWKNHRCDSYTFGAEGSTTSCPLWQPIHDHSRLRYCALFGHPHLRKFDGEFQACERQGTYPMLNNRYFTIQVTYLAFNDQDTSSAITSITLLIKNHTGCAVQTQYEAGVEDPGLATTFTDGRDYVGDYEHKSVELIHHSDSYVEIKLLYVSSEIRIRRQGPYLSVAVRVPDRLANEDYDGGSPHQLCVDGCSGSTIPLAEALRSPIEYSKCIWQTMTLRTPKELAIERCRTSNLTDHFFDACVFDLMMTGDEKLLKLAEFSQHDYRALYLPRLSHHELRQDLAIYDALTIKPFTNCRRRKPSSAILTASCHFWTIIIVSLIRRLLVCCNV</sequence>
<keyword evidence="3" id="KW-1003">Cell membrane</keyword>
<evidence type="ECO:0000259" key="9">
    <source>
        <dbReference type="Pfam" id="PF06534"/>
    </source>
</evidence>
<evidence type="ECO:0000256" key="1">
    <source>
        <dbReference type="ARBA" id="ARBA00004609"/>
    </source>
</evidence>
<evidence type="ECO:0000256" key="8">
    <source>
        <dbReference type="ARBA" id="ARBA00023288"/>
    </source>
</evidence>
<evidence type="ECO:0000256" key="3">
    <source>
        <dbReference type="ARBA" id="ARBA00022475"/>
    </source>
</evidence>
<protein>
    <submittedName>
        <fullName evidence="12">Repulsive guidance molecule A</fullName>
    </submittedName>
</protein>
<keyword evidence="6" id="KW-0472">Membrane</keyword>
<dbReference type="Pfam" id="PF06534">
    <property type="entry name" value="RGM_C"/>
    <property type="match status" value="1"/>
</dbReference>
<name>A0A914DK74_9BILA</name>
<feature type="domain" description="Repulsive guidance molecule C-terminal" evidence="9">
    <location>
        <begin position="80"/>
        <end position="315"/>
    </location>
</feature>
<dbReference type="PANTHER" id="PTHR31428">
    <property type="entry name" value="RGM DOMAIN FAMILY MEMBER DRAG-1"/>
    <property type="match status" value="1"/>
</dbReference>
<keyword evidence="5" id="KW-0732">Signal</keyword>
<comment type="subcellular location">
    <subcellularLocation>
        <location evidence="1">Cell membrane</location>
        <topology evidence="1">Lipid-anchor</topology>
        <topology evidence="1">GPI-anchor</topology>
    </subcellularLocation>
</comment>
<comment type="similarity">
    <text evidence="2">Belongs to the repulsive guidance molecule (RGM) family.</text>
</comment>
<dbReference type="InterPro" id="IPR040287">
    <property type="entry name" value="RGM"/>
</dbReference>
<dbReference type="Pfam" id="PF06535">
    <property type="entry name" value="RGM_N"/>
    <property type="match status" value="1"/>
</dbReference>
<accession>A0A914DK74</accession>
<evidence type="ECO:0000256" key="7">
    <source>
        <dbReference type="ARBA" id="ARBA00023180"/>
    </source>
</evidence>
<dbReference type="InterPro" id="IPR010536">
    <property type="entry name" value="RGM_N"/>
</dbReference>
<dbReference type="InterPro" id="IPR009496">
    <property type="entry name" value="RGM_C"/>
</dbReference>
<evidence type="ECO:0000256" key="5">
    <source>
        <dbReference type="ARBA" id="ARBA00022729"/>
    </source>
</evidence>
<dbReference type="GO" id="GO:0030509">
    <property type="term" value="P:BMP signaling pathway"/>
    <property type="evidence" value="ECO:0007669"/>
    <property type="project" value="TreeGrafter"/>
</dbReference>
<dbReference type="WBParaSite" id="ACRNAN_scaffold2704.g7297.t1">
    <property type="protein sequence ID" value="ACRNAN_scaffold2704.g7297.t1"/>
    <property type="gene ID" value="ACRNAN_scaffold2704.g7297"/>
</dbReference>
<dbReference type="Proteomes" id="UP000887540">
    <property type="component" value="Unplaced"/>
</dbReference>
<evidence type="ECO:0000256" key="6">
    <source>
        <dbReference type="ARBA" id="ARBA00023136"/>
    </source>
</evidence>
<evidence type="ECO:0000256" key="2">
    <source>
        <dbReference type="ARBA" id="ARBA00005321"/>
    </source>
</evidence>
<dbReference type="GO" id="GO:0015026">
    <property type="term" value="F:coreceptor activity"/>
    <property type="evidence" value="ECO:0007669"/>
    <property type="project" value="TreeGrafter"/>
</dbReference>
<evidence type="ECO:0000259" key="10">
    <source>
        <dbReference type="Pfam" id="PF06535"/>
    </source>
</evidence>
<proteinExistence type="inferred from homology"/>
<reference evidence="12" key="1">
    <citation type="submission" date="2022-11" db="UniProtKB">
        <authorList>
            <consortium name="WormBaseParasite"/>
        </authorList>
    </citation>
    <scope>IDENTIFICATION</scope>
</reference>
<keyword evidence="4" id="KW-0336">GPI-anchor</keyword>
<feature type="domain" description="Repulsive guidance molecule N-terminal" evidence="10">
    <location>
        <begin position="7"/>
        <end position="55"/>
    </location>
</feature>
<dbReference type="GO" id="GO:0098552">
    <property type="term" value="C:side of membrane"/>
    <property type="evidence" value="ECO:0007669"/>
    <property type="project" value="UniProtKB-KW"/>
</dbReference>
<evidence type="ECO:0000313" key="11">
    <source>
        <dbReference type="Proteomes" id="UP000887540"/>
    </source>
</evidence>
<dbReference type="Gene3D" id="3.40.1000.10">
    <property type="entry name" value="Mog1/PsbP, alpha/beta/alpha sandwich"/>
    <property type="match status" value="1"/>
</dbReference>
<organism evidence="11 12">
    <name type="scientific">Acrobeloides nanus</name>
    <dbReference type="NCBI Taxonomy" id="290746"/>
    <lineage>
        <taxon>Eukaryota</taxon>
        <taxon>Metazoa</taxon>
        <taxon>Ecdysozoa</taxon>
        <taxon>Nematoda</taxon>
        <taxon>Chromadorea</taxon>
        <taxon>Rhabditida</taxon>
        <taxon>Tylenchina</taxon>
        <taxon>Cephalobomorpha</taxon>
        <taxon>Cephaloboidea</taxon>
        <taxon>Cephalobidae</taxon>
        <taxon>Acrobeloides</taxon>
    </lineage>
</organism>
<evidence type="ECO:0000313" key="12">
    <source>
        <dbReference type="WBParaSite" id="ACRNAN_scaffold2704.g7297.t1"/>
    </source>
</evidence>
<keyword evidence="11" id="KW-1185">Reference proteome</keyword>
<evidence type="ECO:0000256" key="4">
    <source>
        <dbReference type="ARBA" id="ARBA00022622"/>
    </source>
</evidence>